<name>A0ABQ3VLB4_9CHLR</name>
<proteinExistence type="predicted"/>
<keyword evidence="3" id="KW-1185">Reference proteome</keyword>
<evidence type="ECO:0000313" key="3">
    <source>
        <dbReference type="Proteomes" id="UP000635565"/>
    </source>
</evidence>
<feature type="region of interest" description="Disordered" evidence="1">
    <location>
        <begin position="21"/>
        <end position="53"/>
    </location>
</feature>
<gene>
    <name evidence="2" type="ORF">KSZ_44750</name>
</gene>
<reference evidence="2 3" key="1">
    <citation type="journal article" date="2021" name="Int. J. Syst. Evol. Microbiol.">
        <title>Reticulibacter mediterranei gen. nov., sp. nov., within the new family Reticulibacteraceae fam. nov., and Ktedonospora formicarum gen. nov., sp. nov., Ktedonobacter robiniae sp. nov., Dictyobacter formicarum sp. nov. and Dictyobacter arantiisoli sp. nov., belonging to the class Ktedonobacteria.</title>
        <authorList>
            <person name="Yabe S."/>
            <person name="Zheng Y."/>
            <person name="Wang C.M."/>
            <person name="Sakai Y."/>
            <person name="Abe K."/>
            <person name="Yokota A."/>
            <person name="Donadio S."/>
            <person name="Cavaletti L."/>
            <person name="Monciardini P."/>
        </authorList>
    </citation>
    <scope>NUCLEOTIDE SEQUENCE [LARGE SCALE GENOMIC DNA]</scope>
    <source>
        <strain evidence="2 3">SOSP1-9</strain>
    </source>
</reference>
<accession>A0ABQ3VLB4</accession>
<evidence type="ECO:0000256" key="1">
    <source>
        <dbReference type="SAM" id="MobiDB-lite"/>
    </source>
</evidence>
<sequence>MQVLLDCEMEDQYLEYLEHADQKQKDKSGESYDSFDAINEQAQNLQAPPYCDQRRRMAYRDMATEMASEMPAAHLDS</sequence>
<comment type="caution">
    <text evidence="2">The sequence shown here is derived from an EMBL/GenBank/DDBJ whole genome shotgun (WGS) entry which is preliminary data.</text>
</comment>
<evidence type="ECO:0000313" key="2">
    <source>
        <dbReference type="EMBL" id="GHO86469.1"/>
    </source>
</evidence>
<protein>
    <submittedName>
        <fullName evidence="2">Uncharacterized protein</fullName>
    </submittedName>
</protein>
<dbReference type="EMBL" id="BNJJ01000012">
    <property type="protein sequence ID" value="GHO86469.1"/>
    <property type="molecule type" value="Genomic_DNA"/>
</dbReference>
<organism evidence="2 3">
    <name type="scientific">Dictyobacter formicarum</name>
    <dbReference type="NCBI Taxonomy" id="2778368"/>
    <lineage>
        <taxon>Bacteria</taxon>
        <taxon>Bacillati</taxon>
        <taxon>Chloroflexota</taxon>
        <taxon>Ktedonobacteria</taxon>
        <taxon>Ktedonobacterales</taxon>
        <taxon>Dictyobacteraceae</taxon>
        <taxon>Dictyobacter</taxon>
    </lineage>
</organism>
<feature type="compositionally biased region" description="Basic and acidic residues" evidence="1">
    <location>
        <begin position="21"/>
        <end position="30"/>
    </location>
</feature>
<dbReference type="Proteomes" id="UP000635565">
    <property type="component" value="Unassembled WGS sequence"/>
</dbReference>